<dbReference type="Proteomes" id="UP001589844">
    <property type="component" value="Unassembled WGS sequence"/>
</dbReference>
<gene>
    <name evidence="1" type="ORF">ACFFJH_12730</name>
</gene>
<reference evidence="1 2" key="1">
    <citation type="submission" date="2024-09" db="EMBL/GenBank/DDBJ databases">
        <authorList>
            <person name="Sun Q."/>
            <person name="Mori K."/>
        </authorList>
    </citation>
    <scope>NUCLEOTIDE SEQUENCE [LARGE SCALE GENOMIC DNA]</scope>
    <source>
        <strain evidence="1 2">CCM 8677</strain>
    </source>
</reference>
<name>A0ABV6II60_9BURK</name>
<organism evidence="1 2">
    <name type="scientific">Undibacterium danionis</name>
    <dbReference type="NCBI Taxonomy" id="1812100"/>
    <lineage>
        <taxon>Bacteria</taxon>
        <taxon>Pseudomonadati</taxon>
        <taxon>Pseudomonadota</taxon>
        <taxon>Betaproteobacteria</taxon>
        <taxon>Burkholderiales</taxon>
        <taxon>Oxalobacteraceae</taxon>
        <taxon>Undibacterium</taxon>
    </lineage>
</organism>
<evidence type="ECO:0000313" key="2">
    <source>
        <dbReference type="Proteomes" id="UP001589844"/>
    </source>
</evidence>
<accession>A0ABV6II60</accession>
<sequence>MMAITCLAFDFCEADIFTIGVADLVAIATVFFHACKANIFGIAIVDLKAVALSCRMRVLAACQNNTAYQKNVASQLGEELLSALSEHD</sequence>
<dbReference type="EMBL" id="JBHLXJ010000013">
    <property type="protein sequence ID" value="MFC0350681.1"/>
    <property type="molecule type" value="Genomic_DNA"/>
</dbReference>
<proteinExistence type="predicted"/>
<comment type="caution">
    <text evidence="1">The sequence shown here is derived from an EMBL/GenBank/DDBJ whole genome shotgun (WGS) entry which is preliminary data.</text>
</comment>
<protein>
    <submittedName>
        <fullName evidence="1">Uncharacterized protein</fullName>
    </submittedName>
</protein>
<dbReference type="RefSeq" id="WP_390213177.1">
    <property type="nucleotide sequence ID" value="NZ_JBHLXJ010000013.1"/>
</dbReference>
<keyword evidence="2" id="KW-1185">Reference proteome</keyword>
<evidence type="ECO:0000313" key="1">
    <source>
        <dbReference type="EMBL" id="MFC0350681.1"/>
    </source>
</evidence>